<keyword evidence="8 10" id="KW-0804">Transcription</keyword>
<feature type="region of interest" description="Disordered" evidence="11">
    <location>
        <begin position="90"/>
        <end position="148"/>
    </location>
</feature>
<feature type="compositionally biased region" description="Acidic residues" evidence="11">
    <location>
        <begin position="99"/>
        <end position="110"/>
    </location>
</feature>
<keyword evidence="12" id="KW-0648">Protein biosynthesis</keyword>
<accession>A0A0H5BYU1</accession>
<keyword evidence="12" id="KW-0251">Elongation factor</keyword>
<dbReference type="SUPFAM" id="SSF57783">
    <property type="entry name" value="Zinc beta-ribbon"/>
    <property type="match status" value="1"/>
</dbReference>
<sequence>MVSTSGSHGSSRGRKKSSAKPVKRVVQKLDTQFNCLFCNHEKSIICTLDKKNNLGFLYCKICGQKFQTPINALSKPVDVYTDWFDAAEAVNEDHHNGGDDEDDEDEYDDEDRVHSAGRGNSSKTAKTNTMDDGFIEDDEEEEDGNYSD</sequence>
<evidence type="ECO:0000256" key="1">
    <source>
        <dbReference type="ARBA" id="ARBA00003357"/>
    </source>
</evidence>
<name>A0A0H5BYU1_CYBJN</name>
<evidence type="ECO:0000256" key="6">
    <source>
        <dbReference type="ARBA" id="ARBA00022833"/>
    </source>
</evidence>
<evidence type="ECO:0000256" key="7">
    <source>
        <dbReference type="ARBA" id="ARBA00023015"/>
    </source>
</evidence>
<evidence type="ECO:0000313" key="12">
    <source>
        <dbReference type="EMBL" id="CEP20541.1"/>
    </source>
</evidence>
<evidence type="ECO:0000256" key="9">
    <source>
        <dbReference type="ARBA" id="ARBA00023242"/>
    </source>
</evidence>
<feature type="compositionally biased region" description="Low complexity" evidence="11">
    <location>
        <begin position="1"/>
        <end position="10"/>
    </location>
</feature>
<evidence type="ECO:0000313" key="13">
    <source>
        <dbReference type="Proteomes" id="UP000038830"/>
    </source>
</evidence>
<dbReference type="FunFam" id="2.20.25.190:FF:000001">
    <property type="entry name" value="Transcription elongation factor 1 homolog"/>
    <property type="match status" value="1"/>
</dbReference>
<dbReference type="InterPro" id="IPR038567">
    <property type="entry name" value="T_Elf1_sf"/>
</dbReference>
<dbReference type="GO" id="GO:0008270">
    <property type="term" value="F:zinc ion binding"/>
    <property type="evidence" value="ECO:0007669"/>
    <property type="project" value="UniProtKB-KW"/>
</dbReference>
<gene>
    <name evidence="12" type="primary">ELF1</name>
    <name evidence="12" type="ORF">BN1211_0432</name>
</gene>
<proteinExistence type="inferred from homology"/>
<keyword evidence="9 10" id="KW-0539">Nucleus</keyword>
<evidence type="ECO:0000256" key="2">
    <source>
        <dbReference type="ARBA" id="ARBA00004123"/>
    </source>
</evidence>
<keyword evidence="4 10" id="KW-0479">Metal-binding</keyword>
<protein>
    <recommendedName>
        <fullName evidence="10">Transcription elongation factor 1 homolog</fullName>
    </recommendedName>
</protein>
<dbReference type="GO" id="GO:0003746">
    <property type="term" value="F:translation elongation factor activity"/>
    <property type="evidence" value="ECO:0007669"/>
    <property type="project" value="UniProtKB-KW"/>
</dbReference>
<dbReference type="GO" id="GO:0006368">
    <property type="term" value="P:transcription elongation by RNA polymerase II"/>
    <property type="evidence" value="ECO:0007669"/>
    <property type="project" value="TreeGrafter"/>
</dbReference>
<evidence type="ECO:0000256" key="10">
    <source>
        <dbReference type="RuleBase" id="RU364033"/>
    </source>
</evidence>
<dbReference type="PANTHER" id="PTHR20934">
    <property type="entry name" value="TRANSCRIPTION ELONGATION FACTOR 1 HOMOLOG"/>
    <property type="match status" value="1"/>
</dbReference>
<keyword evidence="5 10" id="KW-0863">Zinc-finger</keyword>
<dbReference type="GO" id="GO:0000993">
    <property type="term" value="F:RNA polymerase II complex binding"/>
    <property type="evidence" value="ECO:0007669"/>
    <property type="project" value="TreeGrafter"/>
</dbReference>
<dbReference type="InterPro" id="IPR007808">
    <property type="entry name" value="Elf1"/>
</dbReference>
<evidence type="ECO:0000256" key="4">
    <source>
        <dbReference type="ARBA" id="ARBA00022723"/>
    </source>
</evidence>
<comment type="function">
    <text evidence="1 10">Transcription elongation factor implicated in the maintenance of proper chromatin structure in actively transcribed regions.</text>
</comment>
<evidence type="ECO:0000256" key="8">
    <source>
        <dbReference type="ARBA" id="ARBA00023163"/>
    </source>
</evidence>
<keyword evidence="7 10" id="KW-0805">Transcription regulation</keyword>
<evidence type="ECO:0000256" key="11">
    <source>
        <dbReference type="SAM" id="MobiDB-lite"/>
    </source>
</evidence>
<comment type="similarity">
    <text evidence="3 10">Belongs to the ELOF1 family.</text>
</comment>
<evidence type="ECO:0000256" key="3">
    <source>
        <dbReference type="ARBA" id="ARBA00009730"/>
    </source>
</evidence>
<evidence type="ECO:0000256" key="5">
    <source>
        <dbReference type="ARBA" id="ARBA00022771"/>
    </source>
</evidence>
<keyword evidence="6 10" id="KW-0862">Zinc</keyword>
<feature type="region of interest" description="Disordered" evidence="11">
    <location>
        <begin position="1"/>
        <end position="23"/>
    </location>
</feature>
<dbReference type="Proteomes" id="UP000038830">
    <property type="component" value="Unassembled WGS sequence"/>
</dbReference>
<dbReference type="Gene3D" id="2.20.25.190">
    <property type="match status" value="1"/>
</dbReference>
<comment type="subcellular location">
    <subcellularLocation>
        <location evidence="2 10">Nucleus</location>
    </subcellularLocation>
</comment>
<feature type="compositionally biased region" description="Polar residues" evidence="11">
    <location>
        <begin position="118"/>
        <end position="130"/>
    </location>
</feature>
<dbReference type="AlphaFoldDB" id="A0A0H5BYU1"/>
<dbReference type="PANTHER" id="PTHR20934:SF0">
    <property type="entry name" value="TRANSCRIPTION ELONGATION FACTOR 1 HOMOLOG"/>
    <property type="match status" value="1"/>
</dbReference>
<organism evidence="12 13">
    <name type="scientific">Cyberlindnera jadinii (strain ATCC 18201 / CBS 1600 / BCRC 20928 / JCM 3617 / NBRC 0987 / NRRL Y-1542)</name>
    <name type="common">Torula yeast</name>
    <name type="synonym">Candida utilis</name>
    <dbReference type="NCBI Taxonomy" id="983966"/>
    <lineage>
        <taxon>Eukaryota</taxon>
        <taxon>Fungi</taxon>
        <taxon>Dikarya</taxon>
        <taxon>Ascomycota</taxon>
        <taxon>Saccharomycotina</taxon>
        <taxon>Saccharomycetes</taxon>
        <taxon>Phaffomycetales</taxon>
        <taxon>Phaffomycetaceae</taxon>
        <taxon>Cyberlindnera</taxon>
    </lineage>
</organism>
<feature type="compositionally biased region" description="Basic residues" evidence="11">
    <location>
        <begin position="11"/>
        <end position="23"/>
    </location>
</feature>
<dbReference type="EMBL" id="CDQK01000001">
    <property type="protein sequence ID" value="CEP20541.1"/>
    <property type="molecule type" value="Genomic_DNA"/>
</dbReference>
<dbReference type="GO" id="GO:0008023">
    <property type="term" value="C:transcription elongation factor complex"/>
    <property type="evidence" value="ECO:0007669"/>
    <property type="project" value="TreeGrafter"/>
</dbReference>
<dbReference type="Pfam" id="PF05129">
    <property type="entry name" value="Zn_ribbon_Elf1"/>
    <property type="match status" value="1"/>
</dbReference>
<feature type="compositionally biased region" description="Acidic residues" evidence="11">
    <location>
        <begin position="133"/>
        <end position="148"/>
    </location>
</feature>
<reference evidence="13" key="1">
    <citation type="journal article" date="2015" name="J. Biotechnol.">
        <title>The structure of the Cyberlindnera jadinii genome and its relation to Candida utilis analyzed by the occurrence of single nucleotide polymorphisms.</title>
        <authorList>
            <person name="Rupp O."/>
            <person name="Brinkrolf K."/>
            <person name="Buerth C."/>
            <person name="Kunigo M."/>
            <person name="Schneider J."/>
            <person name="Jaenicke S."/>
            <person name="Goesmann A."/>
            <person name="Puehler A."/>
            <person name="Jaeger K.-E."/>
            <person name="Ernst J.F."/>
        </authorList>
    </citation>
    <scope>NUCLEOTIDE SEQUENCE [LARGE SCALE GENOMIC DNA]</scope>
    <source>
        <strain evidence="13">ATCC 18201 / CBS 1600 / BCRC 20928 / JCM 3617 / NBRC 0987 / NRRL Y-1542</strain>
    </source>
</reference>